<sequence length="66" mass="7185">MQDSESAPRNYPKTTGISLCEEKNESSRVGHLGVTLCLSDADPDTDTEDADVGCDHQQMKLSAQEE</sequence>
<evidence type="ECO:0000313" key="2">
    <source>
        <dbReference type="Proteomes" id="UP000499080"/>
    </source>
</evidence>
<evidence type="ECO:0000313" key="1">
    <source>
        <dbReference type="EMBL" id="GBL82435.1"/>
    </source>
</evidence>
<reference evidence="1 2" key="1">
    <citation type="journal article" date="2019" name="Sci. Rep.">
        <title>Orb-weaving spider Araneus ventricosus genome elucidates the spidroin gene catalogue.</title>
        <authorList>
            <person name="Kono N."/>
            <person name="Nakamura H."/>
            <person name="Ohtoshi R."/>
            <person name="Moran D.A.P."/>
            <person name="Shinohara A."/>
            <person name="Yoshida Y."/>
            <person name="Fujiwara M."/>
            <person name="Mori M."/>
            <person name="Tomita M."/>
            <person name="Arakawa K."/>
        </authorList>
    </citation>
    <scope>NUCLEOTIDE SEQUENCE [LARGE SCALE GENOMIC DNA]</scope>
</reference>
<name>A0A4Y2ATB8_ARAVE</name>
<protein>
    <submittedName>
        <fullName evidence="1">Uncharacterized protein</fullName>
    </submittedName>
</protein>
<gene>
    <name evidence="1" type="ORF">AVEN_252572_1</name>
</gene>
<keyword evidence="2" id="KW-1185">Reference proteome</keyword>
<accession>A0A4Y2ATB8</accession>
<dbReference type="Proteomes" id="UP000499080">
    <property type="component" value="Unassembled WGS sequence"/>
</dbReference>
<organism evidence="1 2">
    <name type="scientific">Araneus ventricosus</name>
    <name type="common">Orbweaver spider</name>
    <name type="synonym">Epeira ventricosa</name>
    <dbReference type="NCBI Taxonomy" id="182803"/>
    <lineage>
        <taxon>Eukaryota</taxon>
        <taxon>Metazoa</taxon>
        <taxon>Ecdysozoa</taxon>
        <taxon>Arthropoda</taxon>
        <taxon>Chelicerata</taxon>
        <taxon>Arachnida</taxon>
        <taxon>Araneae</taxon>
        <taxon>Araneomorphae</taxon>
        <taxon>Entelegynae</taxon>
        <taxon>Araneoidea</taxon>
        <taxon>Araneidae</taxon>
        <taxon>Araneus</taxon>
    </lineage>
</organism>
<proteinExistence type="predicted"/>
<comment type="caution">
    <text evidence="1">The sequence shown here is derived from an EMBL/GenBank/DDBJ whole genome shotgun (WGS) entry which is preliminary data.</text>
</comment>
<dbReference type="EMBL" id="BGPR01000028">
    <property type="protein sequence ID" value="GBL82435.1"/>
    <property type="molecule type" value="Genomic_DNA"/>
</dbReference>
<dbReference type="AlphaFoldDB" id="A0A4Y2ATB8"/>